<name>A0A1Y2DV53_9PEZI</name>
<evidence type="ECO:0000259" key="7">
    <source>
        <dbReference type="Pfam" id="PF01494"/>
    </source>
</evidence>
<dbReference type="GeneID" id="63776642"/>
<dbReference type="AlphaFoldDB" id="A0A1Y2DV53"/>
<keyword evidence="9" id="KW-1185">Reference proteome</keyword>
<reference evidence="8 9" key="1">
    <citation type="submission" date="2016-07" db="EMBL/GenBank/DDBJ databases">
        <title>Pervasive Adenine N6-methylation of Active Genes in Fungi.</title>
        <authorList>
            <consortium name="DOE Joint Genome Institute"/>
            <person name="Mondo S.J."/>
            <person name="Dannebaum R.O."/>
            <person name="Kuo R.C."/>
            <person name="Labutti K."/>
            <person name="Haridas S."/>
            <person name="Kuo A."/>
            <person name="Salamov A."/>
            <person name="Ahrendt S.R."/>
            <person name="Lipzen A."/>
            <person name="Sullivan W."/>
            <person name="Andreopoulos W.B."/>
            <person name="Clum A."/>
            <person name="Lindquist E."/>
            <person name="Daum C."/>
            <person name="Ramamoorthy G.K."/>
            <person name="Gryganskyi A."/>
            <person name="Culley D."/>
            <person name="Magnuson J.K."/>
            <person name="James T.Y."/>
            <person name="O'Malley M.A."/>
            <person name="Stajich J.E."/>
            <person name="Spatafora J.W."/>
            <person name="Visel A."/>
            <person name="Grigoriev I.V."/>
        </authorList>
    </citation>
    <scope>NUCLEOTIDE SEQUENCE [LARGE SCALE GENOMIC DNA]</scope>
    <source>
        <strain evidence="8 9">CBS 129021</strain>
    </source>
</reference>
<dbReference type="SUPFAM" id="SSF54373">
    <property type="entry name" value="FAD-linked reductases, C-terminal domain"/>
    <property type="match status" value="1"/>
</dbReference>
<dbReference type="EMBL" id="MCFJ01000008">
    <property type="protein sequence ID" value="ORY63170.1"/>
    <property type="molecule type" value="Genomic_DNA"/>
</dbReference>
<feature type="domain" description="FAD-binding" evidence="7">
    <location>
        <begin position="104"/>
        <end position="366"/>
    </location>
</feature>
<dbReference type="RefSeq" id="XP_040714827.1">
    <property type="nucleotide sequence ID" value="XM_040860430.1"/>
</dbReference>
<keyword evidence="4" id="KW-0274">FAD</keyword>
<sequence length="433" mass="47421">MGGLACALAFGKKGFKNINVYESAADLGFVGAGIQIAPNLVRVLDRLDCWKGSVIERDATNVQSASIRDGATDQELAHVDMPDIEQKYGFPHCTGHRASLAGGLYDACKKLDSVRFNFGVTFAGVEEFGQSGKVKFSLQPRQGDPYTVETDILLGADGIKSATRYSMLKALKLDAEVEDTGQAAYRIMLTREEMSPYPDLLALLDDNGVKRWIGEKRHIIAYPISSHNIYNLSTCQPDENFASAPSAMYTTKGSKVVMKQVYADFAPIVQTMLDLVPEGEVCEWRLRSHKELPTWTHGRVALVGDACHPTLPHLNQGAAMAIEDGATLAEVITRVPGGGSDPEAVTKALKVYELLRKPRTTTLVDLAAFSGRTLHLGEGKAKEERDRQFAAAKEKGQPVPDKWASPDVQKMIYEYDCLKDAAERFDELYAGLT</sequence>
<evidence type="ECO:0000256" key="1">
    <source>
        <dbReference type="ARBA" id="ARBA00005179"/>
    </source>
</evidence>
<keyword evidence="3" id="KW-0285">Flavoprotein</keyword>
<comment type="pathway">
    <text evidence="1">Secondary metabolite biosynthesis.</text>
</comment>
<proteinExistence type="inferred from homology"/>
<evidence type="ECO:0000256" key="2">
    <source>
        <dbReference type="ARBA" id="ARBA00007992"/>
    </source>
</evidence>
<dbReference type="Pfam" id="PF01494">
    <property type="entry name" value="FAD_binding_3"/>
    <property type="match status" value="1"/>
</dbReference>
<dbReference type="FunFam" id="3.50.50.60:FF:000115">
    <property type="entry name" value="Salicylate hydroxylase, putative"/>
    <property type="match status" value="1"/>
</dbReference>
<dbReference type="PANTHER" id="PTHR13789:SF147">
    <property type="entry name" value="PUTATIVE (AFU_ORTHOLOGUE AFUA_2G01950)-RELATED"/>
    <property type="match status" value="1"/>
</dbReference>
<dbReference type="PRINTS" id="PR00420">
    <property type="entry name" value="RNGMNOXGNASE"/>
</dbReference>
<protein>
    <recommendedName>
        <fullName evidence="7">FAD-binding domain-containing protein</fullName>
    </recommendedName>
</protein>
<evidence type="ECO:0000256" key="4">
    <source>
        <dbReference type="ARBA" id="ARBA00022827"/>
    </source>
</evidence>
<gene>
    <name evidence="8" type="ORF">BCR38DRAFT_436070</name>
</gene>
<evidence type="ECO:0000313" key="9">
    <source>
        <dbReference type="Proteomes" id="UP000193689"/>
    </source>
</evidence>
<dbReference type="STRING" id="1141098.A0A1Y2DV53"/>
<dbReference type="GO" id="GO:0004497">
    <property type="term" value="F:monooxygenase activity"/>
    <property type="evidence" value="ECO:0007669"/>
    <property type="project" value="UniProtKB-KW"/>
</dbReference>
<dbReference type="OrthoDB" id="1878542at2759"/>
<evidence type="ECO:0000256" key="6">
    <source>
        <dbReference type="ARBA" id="ARBA00023033"/>
    </source>
</evidence>
<comment type="similarity">
    <text evidence="2">Belongs to the paxM FAD-dependent monooxygenase family.</text>
</comment>
<evidence type="ECO:0000256" key="3">
    <source>
        <dbReference type="ARBA" id="ARBA00022630"/>
    </source>
</evidence>
<keyword evidence="6" id="KW-0503">Monooxygenase</keyword>
<evidence type="ECO:0000313" key="8">
    <source>
        <dbReference type="EMBL" id="ORY63170.1"/>
    </source>
</evidence>
<comment type="caution">
    <text evidence="8">The sequence shown here is derived from an EMBL/GenBank/DDBJ whole genome shotgun (WGS) entry which is preliminary data.</text>
</comment>
<keyword evidence="5" id="KW-0560">Oxidoreductase</keyword>
<dbReference type="Gene3D" id="3.50.50.60">
    <property type="entry name" value="FAD/NAD(P)-binding domain"/>
    <property type="match status" value="1"/>
</dbReference>
<accession>A0A1Y2DV53</accession>
<evidence type="ECO:0000256" key="5">
    <source>
        <dbReference type="ARBA" id="ARBA00023002"/>
    </source>
</evidence>
<organism evidence="8 9">
    <name type="scientific">Pseudomassariella vexata</name>
    <dbReference type="NCBI Taxonomy" id="1141098"/>
    <lineage>
        <taxon>Eukaryota</taxon>
        <taxon>Fungi</taxon>
        <taxon>Dikarya</taxon>
        <taxon>Ascomycota</taxon>
        <taxon>Pezizomycotina</taxon>
        <taxon>Sordariomycetes</taxon>
        <taxon>Xylariomycetidae</taxon>
        <taxon>Amphisphaeriales</taxon>
        <taxon>Pseudomassariaceae</taxon>
        <taxon>Pseudomassariella</taxon>
    </lineage>
</organism>
<dbReference type="SUPFAM" id="SSF51905">
    <property type="entry name" value="FAD/NAD(P)-binding domain"/>
    <property type="match status" value="1"/>
</dbReference>
<dbReference type="InParanoid" id="A0A1Y2DV53"/>
<dbReference type="PANTHER" id="PTHR13789">
    <property type="entry name" value="MONOOXYGENASE"/>
    <property type="match status" value="1"/>
</dbReference>
<dbReference type="InterPro" id="IPR002938">
    <property type="entry name" value="FAD-bd"/>
</dbReference>
<dbReference type="InterPro" id="IPR036188">
    <property type="entry name" value="FAD/NAD-bd_sf"/>
</dbReference>
<dbReference type="GO" id="GO:0071949">
    <property type="term" value="F:FAD binding"/>
    <property type="evidence" value="ECO:0007669"/>
    <property type="project" value="InterPro"/>
</dbReference>
<dbReference type="InterPro" id="IPR050493">
    <property type="entry name" value="FAD-dep_Monooxygenase_BioMet"/>
</dbReference>
<dbReference type="Proteomes" id="UP000193689">
    <property type="component" value="Unassembled WGS sequence"/>
</dbReference>